<keyword evidence="5" id="KW-1185">Reference proteome</keyword>
<evidence type="ECO:0000259" key="3">
    <source>
        <dbReference type="Pfam" id="PF14870"/>
    </source>
</evidence>
<organism evidence="4 5">
    <name type="scientific">Neptunomonas concharum</name>
    <dbReference type="NCBI Taxonomy" id="1031538"/>
    <lineage>
        <taxon>Bacteria</taxon>
        <taxon>Pseudomonadati</taxon>
        <taxon>Pseudomonadota</taxon>
        <taxon>Gammaproteobacteria</taxon>
        <taxon>Oceanospirillales</taxon>
        <taxon>Oceanospirillaceae</taxon>
        <taxon>Neptunomonas</taxon>
    </lineage>
</organism>
<dbReference type="GO" id="GO:0016787">
    <property type="term" value="F:hydrolase activity"/>
    <property type="evidence" value="ECO:0007669"/>
    <property type="project" value="UniProtKB-KW"/>
</dbReference>
<dbReference type="PANTHER" id="PTHR47199">
    <property type="entry name" value="PHOTOSYSTEM II STABILITY/ASSEMBLY FACTOR HCF136, CHLOROPLASTIC"/>
    <property type="match status" value="1"/>
</dbReference>
<proteinExistence type="predicted"/>
<dbReference type="KEGG" id="ncu:F0U83_03070"/>
<keyword evidence="2" id="KW-0604">Photosystem II</keyword>
<keyword evidence="4" id="KW-0378">Hydrolase</keyword>
<dbReference type="GO" id="GO:0015979">
    <property type="term" value="P:photosynthesis"/>
    <property type="evidence" value="ECO:0007669"/>
    <property type="project" value="UniProtKB-KW"/>
</dbReference>
<gene>
    <name evidence="4" type="ORF">F0U83_03070</name>
</gene>
<evidence type="ECO:0000313" key="4">
    <source>
        <dbReference type="EMBL" id="QEQ98307.1"/>
    </source>
</evidence>
<dbReference type="Proteomes" id="UP000324760">
    <property type="component" value="Chromosome"/>
</dbReference>
<dbReference type="Pfam" id="PF14870">
    <property type="entry name" value="PSII_BNR"/>
    <property type="match status" value="1"/>
</dbReference>
<reference evidence="4 5" key="1">
    <citation type="journal article" date="2019" name="Biochem. Eng. J.">
        <title>Metabolic engineering of the marine bacteria Neptunomonas concharum for the production of acetoin and meso-2,3-butanediol from acetate.</title>
        <authorList>
            <person name="Li W."/>
            <person name="Pu N."/>
            <person name="Liu C.-X."/>
            <person name="Yuan Q.-P."/>
            <person name="Li Z.-J."/>
        </authorList>
    </citation>
    <scope>NUCLEOTIDE SEQUENCE [LARGE SCALE GENOMIC DNA]</scope>
    <source>
        <strain evidence="4 5">JCM17730</strain>
    </source>
</reference>
<dbReference type="InterPro" id="IPR028203">
    <property type="entry name" value="PSII_CF48-like_dom"/>
</dbReference>
<keyword evidence="1" id="KW-0602">Photosynthesis</keyword>
<evidence type="ECO:0000313" key="5">
    <source>
        <dbReference type="Proteomes" id="UP000324760"/>
    </source>
</evidence>
<dbReference type="GO" id="GO:0009523">
    <property type="term" value="C:photosystem II"/>
    <property type="evidence" value="ECO:0007669"/>
    <property type="project" value="UniProtKB-KW"/>
</dbReference>
<protein>
    <submittedName>
        <fullName evidence="4">Glycosyl hydrolase</fullName>
    </submittedName>
</protein>
<dbReference type="PANTHER" id="PTHR47199:SF2">
    <property type="entry name" value="PHOTOSYSTEM II STABILITY_ASSEMBLY FACTOR HCF136, CHLOROPLASTIC"/>
    <property type="match status" value="1"/>
</dbReference>
<dbReference type="OrthoDB" id="9813892at2"/>
<dbReference type="InterPro" id="IPR015943">
    <property type="entry name" value="WD40/YVTN_repeat-like_dom_sf"/>
</dbReference>
<sequence>MLTLPVVMGGCEAKLDLSGIGKELENPIRRTDQFQALAHHTQQVVAVGNQGVILAADVNSLNWRRTELPGQPGLIDVDACEDGRFIALSFDRTLWTSTDGAQSWQPQSIPTSENLLDLTCSPDNSIWAVGSFSTVMVSKDHGKSWQESTLNEDAMLTGIQFLTKQTAYLTGEFGLVFRTDDAGKNWFPLEPIPEDFYPQAAFFQDRQHGWVVGLDGRVMATRDAGESWERQTSGTVAPLYGVTGGKQRVAVGENGVLLKNDTSGDVWQSSNPTGISAYIRDALWLNDKTLLLAGGNGTLKTLSLP</sequence>
<dbReference type="SUPFAM" id="SSF110296">
    <property type="entry name" value="Oligoxyloglucan reducing end-specific cellobiohydrolase"/>
    <property type="match status" value="1"/>
</dbReference>
<name>A0A5P1RFB5_9GAMM</name>
<dbReference type="EMBL" id="CP043869">
    <property type="protein sequence ID" value="QEQ98307.1"/>
    <property type="molecule type" value="Genomic_DNA"/>
</dbReference>
<feature type="domain" description="Photosynthesis system II assembly factor Ycf48/Hcf136-like" evidence="3">
    <location>
        <begin position="59"/>
        <end position="186"/>
    </location>
</feature>
<evidence type="ECO:0000256" key="2">
    <source>
        <dbReference type="ARBA" id="ARBA00023276"/>
    </source>
</evidence>
<dbReference type="Gene3D" id="2.130.10.10">
    <property type="entry name" value="YVTN repeat-like/Quinoprotein amine dehydrogenase"/>
    <property type="match status" value="1"/>
</dbReference>
<accession>A0A5P1RFB5</accession>
<dbReference type="AlphaFoldDB" id="A0A5P1RFB5"/>
<evidence type="ECO:0000256" key="1">
    <source>
        <dbReference type="ARBA" id="ARBA00022531"/>
    </source>
</evidence>